<evidence type="ECO:0000256" key="5">
    <source>
        <dbReference type="ARBA" id="ARBA00023136"/>
    </source>
</evidence>
<name>A0A366H5K1_9BACT</name>
<keyword evidence="8" id="KW-1185">Reference proteome</keyword>
<keyword evidence="2" id="KW-0813">Transport</keyword>
<sequence length="132" mass="14906">MKIDKNSARAARQLMRACVDKNGRLQQPRVRAVVKRLAEEKPRGYLRILAGFERLLRLEVEKRHALIESASPLSSTLRDKIRADLQAKFGTDLEFDFAEKPELLGGLRVQVGSHVWDGSVLAKLESLRNSLS</sequence>
<reference evidence="7 8" key="1">
    <citation type="submission" date="2018-06" db="EMBL/GenBank/DDBJ databases">
        <title>Genomic Encyclopedia of Type Strains, Phase IV (KMG-IV): sequencing the most valuable type-strain genomes for metagenomic binning, comparative biology and taxonomic classification.</title>
        <authorList>
            <person name="Goeker M."/>
        </authorList>
    </citation>
    <scope>NUCLEOTIDE SEQUENCE [LARGE SCALE GENOMIC DNA]</scope>
    <source>
        <strain evidence="7 8">DSM 25532</strain>
    </source>
</reference>
<keyword evidence="5" id="KW-0472">Membrane</keyword>
<comment type="subcellular location">
    <subcellularLocation>
        <location evidence="1">Membrane</location>
    </subcellularLocation>
</comment>
<dbReference type="InterPro" id="IPR000711">
    <property type="entry name" value="ATPase_OSCP/dsu"/>
</dbReference>
<organism evidence="7 8">
    <name type="scientific">Roseimicrobium gellanilyticum</name>
    <dbReference type="NCBI Taxonomy" id="748857"/>
    <lineage>
        <taxon>Bacteria</taxon>
        <taxon>Pseudomonadati</taxon>
        <taxon>Verrucomicrobiota</taxon>
        <taxon>Verrucomicrobiia</taxon>
        <taxon>Verrucomicrobiales</taxon>
        <taxon>Verrucomicrobiaceae</taxon>
        <taxon>Roseimicrobium</taxon>
    </lineage>
</organism>
<dbReference type="GO" id="GO:0046933">
    <property type="term" value="F:proton-transporting ATP synthase activity, rotational mechanism"/>
    <property type="evidence" value="ECO:0007669"/>
    <property type="project" value="InterPro"/>
</dbReference>
<evidence type="ECO:0000256" key="6">
    <source>
        <dbReference type="ARBA" id="ARBA00023310"/>
    </source>
</evidence>
<dbReference type="OrthoDB" id="9814841at2"/>
<gene>
    <name evidence="7" type="ORF">DES53_11485</name>
</gene>
<keyword evidence="4" id="KW-0406">Ion transport</keyword>
<keyword evidence="6" id="KW-0066">ATP synthesis</keyword>
<proteinExistence type="predicted"/>
<evidence type="ECO:0000256" key="4">
    <source>
        <dbReference type="ARBA" id="ARBA00023065"/>
    </source>
</evidence>
<dbReference type="AlphaFoldDB" id="A0A366H5K1"/>
<dbReference type="GO" id="GO:0016020">
    <property type="term" value="C:membrane"/>
    <property type="evidence" value="ECO:0007669"/>
    <property type="project" value="UniProtKB-SubCell"/>
</dbReference>
<evidence type="ECO:0000256" key="3">
    <source>
        <dbReference type="ARBA" id="ARBA00022781"/>
    </source>
</evidence>
<dbReference type="Proteomes" id="UP000253426">
    <property type="component" value="Unassembled WGS sequence"/>
</dbReference>
<dbReference type="RefSeq" id="WP_113961572.1">
    <property type="nucleotide sequence ID" value="NZ_QNRR01000014.1"/>
</dbReference>
<evidence type="ECO:0000313" key="7">
    <source>
        <dbReference type="EMBL" id="RBP37347.1"/>
    </source>
</evidence>
<dbReference type="EMBL" id="QNRR01000014">
    <property type="protein sequence ID" value="RBP37347.1"/>
    <property type="molecule type" value="Genomic_DNA"/>
</dbReference>
<evidence type="ECO:0000256" key="1">
    <source>
        <dbReference type="ARBA" id="ARBA00004370"/>
    </source>
</evidence>
<comment type="caution">
    <text evidence="7">The sequence shown here is derived from an EMBL/GenBank/DDBJ whole genome shotgun (WGS) entry which is preliminary data.</text>
</comment>
<protein>
    <submittedName>
        <fullName evidence="7">F-type H+-transporting ATPase subunit delta</fullName>
    </submittedName>
</protein>
<dbReference type="Pfam" id="PF00213">
    <property type="entry name" value="OSCP"/>
    <property type="match status" value="1"/>
</dbReference>
<evidence type="ECO:0000256" key="2">
    <source>
        <dbReference type="ARBA" id="ARBA00022448"/>
    </source>
</evidence>
<accession>A0A366H5K1</accession>
<evidence type="ECO:0000313" key="8">
    <source>
        <dbReference type="Proteomes" id="UP000253426"/>
    </source>
</evidence>
<keyword evidence="3" id="KW-0375">Hydrogen ion transport</keyword>